<dbReference type="InterPro" id="IPR013830">
    <property type="entry name" value="SGNH_hydro"/>
</dbReference>
<reference evidence="3" key="1">
    <citation type="journal article" date="2019" name="Int. J. Syst. Evol. Microbiol.">
        <title>The Global Catalogue of Microorganisms (GCM) 10K type strain sequencing project: providing services to taxonomists for standard genome sequencing and annotation.</title>
        <authorList>
            <consortium name="The Broad Institute Genomics Platform"/>
            <consortium name="The Broad Institute Genome Sequencing Center for Infectious Disease"/>
            <person name="Wu L."/>
            <person name="Ma J."/>
        </authorList>
    </citation>
    <scope>NUCLEOTIDE SEQUENCE [LARGE SCALE GENOMIC DNA]</scope>
    <source>
        <strain evidence="3">CCM 7941</strain>
    </source>
</reference>
<keyword evidence="2" id="KW-0378">Hydrolase</keyword>
<evidence type="ECO:0000313" key="2">
    <source>
        <dbReference type="EMBL" id="MFC3266540.1"/>
    </source>
</evidence>
<gene>
    <name evidence="2" type="ORF">ACFOEX_09255</name>
</gene>
<organism evidence="2 3">
    <name type="scientific">Camelimonas abortus</name>
    <dbReference type="NCBI Taxonomy" id="1017184"/>
    <lineage>
        <taxon>Bacteria</taxon>
        <taxon>Pseudomonadati</taxon>
        <taxon>Pseudomonadota</taxon>
        <taxon>Alphaproteobacteria</taxon>
        <taxon>Hyphomicrobiales</taxon>
        <taxon>Chelatococcaceae</taxon>
        <taxon>Camelimonas</taxon>
    </lineage>
</organism>
<comment type="caution">
    <text evidence="2">The sequence shown here is derived from an EMBL/GenBank/DDBJ whole genome shotgun (WGS) entry which is preliminary data.</text>
</comment>
<evidence type="ECO:0000259" key="1">
    <source>
        <dbReference type="Pfam" id="PF13472"/>
    </source>
</evidence>
<dbReference type="InterPro" id="IPR036514">
    <property type="entry name" value="SGNH_hydro_sf"/>
</dbReference>
<protein>
    <submittedName>
        <fullName evidence="2">SGNH/GDSL hydrolase family protein</fullName>
    </submittedName>
</protein>
<sequence>MHLLHQPGARAGLPGLIEPCVGPFAVRARKRIAIGPDSLAFGGGQPGLAQRLQTHFNALYGDPGPGFIPLDHATLQRSLADGDFALSNGFSAIAALPWSDPLRRRALFGKGLRCRNSDTDDASATDYLLLSSASASVTAVDLYFEWTAAGQSFRLRQWPSDSLASAVLVSQADFPGVGQIHRVTLLMDVGGVHAGKGVNVERVVCQGEDVCFWAVEFHEAAAGGACVQVIDLAGPGVSVADWSAMDDGRARVWAQLLQADVFLLAAGVSDRGEPDQDDFAARAAVACFSGRLSRVISRLQACPRTCVALARAPDTADAADTALRLFDRALKAAATAHGCAFFDERDFLGDFAAAAAAGYMDADGVHPSAAGNARRAEGYLARLARFG</sequence>
<dbReference type="CDD" id="cd00229">
    <property type="entry name" value="SGNH_hydrolase"/>
    <property type="match status" value="1"/>
</dbReference>
<name>A0ABV7LFU2_9HYPH</name>
<proteinExistence type="predicted"/>
<dbReference type="RefSeq" id="WP_376830211.1">
    <property type="nucleotide sequence ID" value="NZ_JBHLWR010000006.1"/>
</dbReference>
<feature type="domain" description="SGNH hydrolase-type esterase" evidence="1">
    <location>
        <begin position="247"/>
        <end position="373"/>
    </location>
</feature>
<dbReference type="Pfam" id="PF13472">
    <property type="entry name" value="Lipase_GDSL_2"/>
    <property type="match status" value="1"/>
</dbReference>
<dbReference type="Gene3D" id="3.40.50.1110">
    <property type="entry name" value="SGNH hydrolase"/>
    <property type="match status" value="1"/>
</dbReference>
<keyword evidence="3" id="KW-1185">Reference proteome</keyword>
<evidence type="ECO:0000313" key="3">
    <source>
        <dbReference type="Proteomes" id="UP001595536"/>
    </source>
</evidence>
<dbReference type="SUPFAM" id="SSF52266">
    <property type="entry name" value="SGNH hydrolase"/>
    <property type="match status" value="1"/>
</dbReference>
<dbReference type="GO" id="GO:0016787">
    <property type="term" value="F:hydrolase activity"/>
    <property type="evidence" value="ECO:0007669"/>
    <property type="project" value="UniProtKB-KW"/>
</dbReference>
<accession>A0ABV7LFU2</accession>
<dbReference type="Proteomes" id="UP001595536">
    <property type="component" value="Unassembled WGS sequence"/>
</dbReference>
<dbReference type="EMBL" id="JBHRUV010000045">
    <property type="protein sequence ID" value="MFC3266540.1"/>
    <property type="molecule type" value="Genomic_DNA"/>
</dbReference>